<sequence>MLWLLQTKKFLSIDSRYLQSFVFVVELGSIAEAARRLDLTPAAVAQRVKMLEQELGTTLVRRSGRTVGATEAGERILARACAVLHDIRDLRTDVEDTDQLAGQLRLGGMATMMGSLIPDALAVLLKRHPQVDFYLEPGTSLDLYRKVTSGDLDAAVIAQPLFNLPKSCDWHTFRTEALILLTPASMQVEDVHGTLLSEPFIRYDRNVVGGQLADTYLRQHGIKPHQRCELDGLAAIATLVDRGLGVSLVPDWAPHEYHGLSVRKWALPNVTPKRLVGLMWGRSCARIRLVQAFLGAAESISARAAGQRQTTAIDR</sequence>
<organism evidence="6 7">
    <name type="scientific">Candidatus Burkholderia verschuerenii</name>
    <dbReference type="NCBI Taxonomy" id="242163"/>
    <lineage>
        <taxon>Bacteria</taxon>
        <taxon>Pseudomonadati</taxon>
        <taxon>Pseudomonadota</taxon>
        <taxon>Betaproteobacteria</taxon>
        <taxon>Burkholderiales</taxon>
        <taxon>Burkholderiaceae</taxon>
        <taxon>Burkholderia</taxon>
    </lineage>
</organism>
<dbReference type="PATRIC" id="fig|242163.4.peg.6770"/>
<dbReference type="Pfam" id="PF00126">
    <property type="entry name" value="HTH_1"/>
    <property type="match status" value="1"/>
</dbReference>
<dbReference type="InterPro" id="IPR036390">
    <property type="entry name" value="WH_DNA-bd_sf"/>
</dbReference>
<dbReference type="PANTHER" id="PTHR30126:SF40">
    <property type="entry name" value="HTH-TYPE TRANSCRIPTIONAL REGULATOR GLTR"/>
    <property type="match status" value="1"/>
</dbReference>
<dbReference type="SUPFAM" id="SSF46785">
    <property type="entry name" value="Winged helix' DNA-binding domain"/>
    <property type="match status" value="1"/>
</dbReference>
<dbReference type="InterPro" id="IPR005119">
    <property type="entry name" value="LysR_subst-bd"/>
</dbReference>
<reference evidence="7" key="1">
    <citation type="submission" date="2015-06" db="EMBL/GenBank/DDBJ databases">
        <title>Comparative genomics of Burkholderia leaf nodule symbionts.</title>
        <authorList>
            <person name="Carlier A."/>
            <person name="Eberl L."/>
            <person name="Pinto-Carbo M."/>
        </authorList>
    </citation>
    <scope>NUCLEOTIDE SEQUENCE [LARGE SCALE GENOMIC DNA]</scope>
    <source>
        <strain evidence="7">UZHbot4</strain>
    </source>
</reference>
<dbReference type="Gene3D" id="1.10.10.10">
    <property type="entry name" value="Winged helix-like DNA-binding domain superfamily/Winged helix DNA-binding domain"/>
    <property type="match status" value="1"/>
</dbReference>
<keyword evidence="3" id="KW-0238">DNA-binding</keyword>
<evidence type="ECO:0000259" key="5">
    <source>
        <dbReference type="PROSITE" id="PS50931"/>
    </source>
</evidence>
<dbReference type="PROSITE" id="PS50931">
    <property type="entry name" value="HTH_LYSR"/>
    <property type="match status" value="1"/>
</dbReference>
<dbReference type="InterPro" id="IPR036388">
    <property type="entry name" value="WH-like_DNA-bd_sf"/>
</dbReference>
<feature type="domain" description="HTH lysR-type" evidence="5">
    <location>
        <begin position="13"/>
        <end position="70"/>
    </location>
</feature>
<evidence type="ECO:0000256" key="2">
    <source>
        <dbReference type="ARBA" id="ARBA00023015"/>
    </source>
</evidence>
<dbReference type="PANTHER" id="PTHR30126">
    <property type="entry name" value="HTH-TYPE TRANSCRIPTIONAL REGULATOR"/>
    <property type="match status" value="1"/>
</dbReference>
<dbReference type="Proteomes" id="UP000036959">
    <property type="component" value="Unassembled WGS sequence"/>
</dbReference>
<keyword evidence="2" id="KW-0805">Transcription regulation</keyword>
<keyword evidence="4" id="KW-0804">Transcription</keyword>
<dbReference type="SUPFAM" id="SSF53850">
    <property type="entry name" value="Periplasmic binding protein-like II"/>
    <property type="match status" value="1"/>
</dbReference>
<proteinExistence type="inferred from homology"/>
<comment type="caution">
    <text evidence="6">The sequence shown here is derived from an EMBL/GenBank/DDBJ whole genome shotgun (WGS) entry which is preliminary data.</text>
</comment>
<dbReference type="EMBL" id="LFJJ01000009">
    <property type="protein sequence ID" value="KND61908.1"/>
    <property type="molecule type" value="Genomic_DNA"/>
</dbReference>
<gene>
    <name evidence="6" type="ORF">BVER_01502c</name>
</gene>
<protein>
    <submittedName>
        <fullName evidence="6">Putative LysR-family transcriptional regulator</fullName>
    </submittedName>
</protein>
<name>A0A0L0MHW1_9BURK</name>
<evidence type="ECO:0000256" key="3">
    <source>
        <dbReference type="ARBA" id="ARBA00023125"/>
    </source>
</evidence>
<evidence type="ECO:0000313" key="7">
    <source>
        <dbReference type="Proteomes" id="UP000036959"/>
    </source>
</evidence>
<dbReference type="FunFam" id="1.10.10.10:FF:000001">
    <property type="entry name" value="LysR family transcriptional regulator"/>
    <property type="match status" value="1"/>
</dbReference>
<dbReference type="GO" id="GO:0003700">
    <property type="term" value="F:DNA-binding transcription factor activity"/>
    <property type="evidence" value="ECO:0007669"/>
    <property type="project" value="InterPro"/>
</dbReference>
<dbReference type="CDD" id="cd08427">
    <property type="entry name" value="PBP2_LTTR_like_2"/>
    <property type="match status" value="1"/>
</dbReference>
<evidence type="ECO:0000256" key="1">
    <source>
        <dbReference type="ARBA" id="ARBA00009437"/>
    </source>
</evidence>
<dbReference type="Pfam" id="PF03466">
    <property type="entry name" value="LysR_substrate"/>
    <property type="match status" value="1"/>
</dbReference>
<evidence type="ECO:0000256" key="4">
    <source>
        <dbReference type="ARBA" id="ARBA00023163"/>
    </source>
</evidence>
<dbReference type="AlphaFoldDB" id="A0A0L0MHW1"/>
<evidence type="ECO:0000313" key="6">
    <source>
        <dbReference type="EMBL" id="KND61908.1"/>
    </source>
</evidence>
<dbReference type="GO" id="GO:0000976">
    <property type="term" value="F:transcription cis-regulatory region binding"/>
    <property type="evidence" value="ECO:0007669"/>
    <property type="project" value="TreeGrafter"/>
</dbReference>
<dbReference type="InterPro" id="IPR000847">
    <property type="entry name" value="LysR_HTH_N"/>
</dbReference>
<accession>A0A0L0MHW1</accession>
<keyword evidence="7" id="KW-1185">Reference proteome</keyword>
<dbReference type="Gene3D" id="3.40.190.10">
    <property type="entry name" value="Periplasmic binding protein-like II"/>
    <property type="match status" value="2"/>
</dbReference>
<comment type="similarity">
    <text evidence="1">Belongs to the LysR transcriptional regulatory family.</text>
</comment>